<keyword evidence="1" id="KW-1133">Transmembrane helix</keyword>
<dbReference type="EMBL" id="PPUQ01000013">
    <property type="protein sequence ID" value="RDC37300.1"/>
    <property type="molecule type" value="Genomic_DNA"/>
</dbReference>
<dbReference type="Proteomes" id="UP000253857">
    <property type="component" value="Unassembled WGS sequence"/>
</dbReference>
<dbReference type="EMBL" id="PPTY01000029">
    <property type="protein sequence ID" value="RDB82838.1"/>
    <property type="molecule type" value="Genomic_DNA"/>
</dbReference>
<proteinExistence type="predicted"/>
<sequence length="116" mass="12657">MISSFLLAAAFERHGSTRARDELARSVPAPRLSRVAITYTAIFALMLAIVLCRGSDLSSLASHLIGVECCQLDEVASTAILWLAGGVGPEGYYVSILFQMYALFPFMYAASERSRF</sequence>
<evidence type="ECO:0000313" key="3">
    <source>
        <dbReference type="EMBL" id="RDC37300.1"/>
    </source>
</evidence>
<comment type="caution">
    <text evidence="2">The sequence shown here is derived from an EMBL/GenBank/DDBJ whole genome shotgun (WGS) entry which is preliminary data.</text>
</comment>
<keyword evidence="1" id="KW-0812">Transmembrane</keyword>
<gene>
    <name evidence="3" type="ORF">C1853_10050</name>
    <name evidence="2" type="ORF">C1871_12785</name>
</gene>
<dbReference type="AlphaFoldDB" id="A0A369NHI1"/>
<reference evidence="4 5" key="1">
    <citation type="journal article" date="2018" name="Elife">
        <title>Discovery and characterization of a prevalent human gut bacterial enzyme sufficient for the inactivation of a family of plant toxins.</title>
        <authorList>
            <person name="Koppel N."/>
            <person name="Bisanz J.E."/>
            <person name="Pandelia M.E."/>
            <person name="Turnbaugh P.J."/>
            <person name="Balskus E.P."/>
        </authorList>
    </citation>
    <scope>NUCLEOTIDE SEQUENCE [LARGE SCALE GENOMIC DNA]</scope>
    <source>
        <strain evidence="3 5">16A</strain>
        <strain evidence="2 4">FAA1-1-60AUCSF</strain>
    </source>
</reference>
<evidence type="ECO:0000313" key="2">
    <source>
        <dbReference type="EMBL" id="RDB82838.1"/>
    </source>
</evidence>
<accession>A0A369NHI1</accession>
<keyword evidence="1" id="KW-0472">Membrane</keyword>
<evidence type="ECO:0000256" key="1">
    <source>
        <dbReference type="SAM" id="Phobius"/>
    </source>
</evidence>
<feature type="transmembrane region" description="Helical" evidence="1">
    <location>
        <begin position="91"/>
        <end position="110"/>
    </location>
</feature>
<evidence type="ECO:0000313" key="5">
    <source>
        <dbReference type="Proteomes" id="UP000253915"/>
    </source>
</evidence>
<feature type="transmembrane region" description="Helical" evidence="1">
    <location>
        <begin position="35"/>
        <end position="52"/>
    </location>
</feature>
<protein>
    <submittedName>
        <fullName evidence="2">Uncharacterized protein</fullName>
    </submittedName>
</protein>
<name>A0A369NHI1_EGGLN</name>
<dbReference type="Proteomes" id="UP000253915">
    <property type="component" value="Unassembled WGS sequence"/>
</dbReference>
<evidence type="ECO:0000313" key="4">
    <source>
        <dbReference type="Proteomes" id="UP000253857"/>
    </source>
</evidence>
<organism evidence="2 4">
    <name type="scientific">Eggerthella lenta</name>
    <name type="common">Eubacterium lentum</name>
    <dbReference type="NCBI Taxonomy" id="84112"/>
    <lineage>
        <taxon>Bacteria</taxon>
        <taxon>Bacillati</taxon>
        <taxon>Actinomycetota</taxon>
        <taxon>Coriobacteriia</taxon>
        <taxon>Eggerthellales</taxon>
        <taxon>Eggerthellaceae</taxon>
        <taxon>Eggerthella</taxon>
    </lineage>
</organism>